<protein>
    <submittedName>
        <fullName evidence="2">Uncharacterized protein</fullName>
    </submittedName>
</protein>
<organism evidence="2 3">
    <name type="scientific">Vibrio parahaemolyticus</name>
    <dbReference type="NCBI Taxonomy" id="670"/>
    <lineage>
        <taxon>Bacteria</taxon>
        <taxon>Pseudomonadati</taxon>
        <taxon>Pseudomonadota</taxon>
        <taxon>Gammaproteobacteria</taxon>
        <taxon>Vibrionales</taxon>
        <taxon>Vibrionaceae</taxon>
        <taxon>Vibrio</taxon>
    </lineage>
</organism>
<evidence type="ECO:0000313" key="2">
    <source>
        <dbReference type="EMBL" id="MDS1820802.1"/>
    </source>
</evidence>
<gene>
    <name evidence="2" type="ORF">QX249_09060</name>
</gene>
<accession>A0AAW8PX44</accession>
<dbReference type="Proteomes" id="UP001253193">
    <property type="component" value="Unassembled WGS sequence"/>
</dbReference>
<proteinExistence type="predicted"/>
<feature type="transmembrane region" description="Helical" evidence="1">
    <location>
        <begin position="41"/>
        <end position="59"/>
    </location>
</feature>
<keyword evidence="1" id="KW-1133">Transmembrane helix</keyword>
<keyword evidence="1" id="KW-0812">Transmembrane</keyword>
<keyword evidence="1" id="KW-0472">Membrane</keyword>
<name>A0AAW8PX44_VIBPH</name>
<dbReference type="AlphaFoldDB" id="A0AAW8PX44"/>
<comment type="caution">
    <text evidence="2">The sequence shown here is derived from an EMBL/GenBank/DDBJ whole genome shotgun (WGS) entry which is preliminary data.</text>
</comment>
<evidence type="ECO:0000256" key="1">
    <source>
        <dbReference type="SAM" id="Phobius"/>
    </source>
</evidence>
<feature type="transmembrane region" description="Helical" evidence="1">
    <location>
        <begin position="7"/>
        <end position="29"/>
    </location>
</feature>
<dbReference type="RefSeq" id="WP_311019581.1">
    <property type="nucleotide sequence ID" value="NZ_JAUHGG010000003.1"/>
</dbReference>
<dbReference type="EMBL" id="JAUHGG010000003">
    <property type="protein sequence ID" value="MDS1820802.1"/>
    <property type="molecule type" value="Genomic_DNA"/>
</dbReference>
<evidence type="ECO:0000313" key="3">
    <source>
        <dbReference type="Proteomes" id="UP001253193"/>
    </source>
</evidence>
<sequence>MFYKIIYWPIFALMAITLGAAVISNLQHVWMVEEPIVSQEAGQSLFLIGSGLLALTLLVQKKCREIACKKEVQ</sequence>
<reference evidence="2" key="1">
    <citation type="submission" date="2023-06" db="EMBL/GenBank/DDBJ databases">
        <title>Genomic Diversity of Vibrio spp. and Metagenomic Analysis of Pathogens in Florida Gulf Coastal Waters Following Hurricane Ian.</title>
        <authorList>
            <person name="Brumfield K.D."/>
        </authorList>
    </citation>
    <scope>NUCLEOTIDE SEQUENCE</scope>
    <source>
        <strain evidence="2">WBS2B-138</strain>
    </source>
</reference>